<evidence type="ECO:0000256" key="2">
    <source>
        <dbReference type="PIRSR" id="PIRSR613078-2"/>
    </source>
</evidence>
<dbReference type="SMART" id="SM00855">
    <property type="entry name" value="PGAM"/>
    <property type="match status" value="1"/>
</dbReference>
<dbReference type="PANTHER" id="PTHR48100:SF59">
    <property type="entry name" value="ADENOSYLCOBALAMIN_ALPHA-RIBAZOLE PHOSPHATASE"/>
    <property type="match status" value="1"/>
</dbReference>
<feature type="binding site" evidence="2">
    <location>
        <begin position="8"/>
        <end position="15"/>
    </location>
    <ligand>
        <name>substrate</name>
    </ligand>
</feature>
<dbReference type="InterPro" id="IPR001345">
    <property type="entry name" value="PG/BPGM_mutase_AS"/>
</dbReference>
<dbReference type="InterPro" id="IPR050275">
    <property type="entry name" value="PGM_Phosphatase"/>
</dbReference>
<comment type="caution">
    <text evidence="3">The sequence shown here is derived from an EMBL/GenBank/DDBJ whole genome shotgun (WGS) entry which is preliminary data.</text>
</comment>
<accession>A0A0V8GEA3</accession>
<dbReference type="OrthoDB" id="9782128at2"/>
<dbReference type="InterPro" id="IPR029033">
    <property type="entry name" value="His_PPase_superfam"/>
</dbReference>
<gene>
    <name evidence="3" type="ORF">AS033_12735</name>
</gene>
<dbReference type="PROSITE" id="PS00175">
    <property type="entry name" value="PG_MUTASE"/>
    <property type="match status" value="1"/>
</dbReference>
<evidence type="ECO:0000256" key="1">
    <source>
        <dbReference type="PIRSR" id="PIRSR613078-1"/>
    </source>
</evidence>
<dbReference type="EMBL" id="LNQL01000004">
    <property type="protein sequence ID" value="KSU48479.1"/>
    <property type="molecule type" value="Genomic_DNA"/>
</dbReference>
<dbReference type="RefSeq" id="WP_023469635.1">
    <property type="nucleotide sequence ID" value="NZ_FMYN01000004.1"/>
</dbReference>
<dbReference type="AlphaFoldDB" id="A0A0V8GEA3"/>
<dbReference type="Pfam" id="PF00300">
    <property type="entry name" value="His_Phos_1"/>
    <property type="match status" value="1"/>
</dbReference>
<organism evidence="3 4">
    <name type="scientific">Exiguobacterium indicum</name>
    <dbReference type="NCBI Taxonomy" id="296995"/>
    <lineage>
        <taxon>Bacteria</taxon>
        <taxon>Bacillati</taxon>
        <taxon>Bacillota</taxon>
        <taxon>Bacilli</taxon>
        <taxon>Bacillales</taxon>
        <taxon>Bacillales Family XII. Incertae Sedis</taxon>
        <taxon>Exiguobacterium</taxon>
    </lineage>
</organism>
<sequence>MTEICLVRHGQTDWNLNERIQGREDIPLNATGRRQAELSAAYLSNEKWDVLLASPLSRAVETAEIIGRAVGLTITATDERLVEREFGAASGEPVAAIYEAVQANDTTLVPGLETEQAIQDRVFEALQEVTRTYEGKRILIVCHSHTIKAALSSIDATFSYRTPLKNACANYIHHTDHYTIDRINVADHITDEVEKP</sequence>
<protein>
    <submittedName>
        <fullName evidence="3">Phosphoglycerate mutase</fullName>
    </submittedName>
</protein>
<dbReference type="CDD" id="cd07067">
    <property type="entry name" value="HP_PGM_like"/>
    <property type="match status" value="1"/>
</dbReference>
<reference evidence="3 4" key="1">
    <citation type="journal article" date="2015" name="Int. J. Syst. Evol. Microbiol.">
        <title>Exiguobacterium enclense sp. nov., isolated from sediment.</title>
        <authorList>
            <person name="Dastager S.G."/>
            <person name="Mawlankar R."/>
            <person name="Sonalkar V.V."/>
            <person name="Thorat M.N."/>
            <person name="Mual P."/>
            <person name="Verma A."/>
            <person name="Krishnamurthi S."/>
            <person name="Tang S.K."/>
            <person name="Li W.J."/>
        </authorList>
    </citation>
    <scope>NUCLEOTIDE SEQUENCE [LARGE SCALE GENOMIC DNA]</scope>
    <source>
        <strain evidence="3 4">NIO-1109</strain>
    </source>
</reference>
<name>A0A0V8GEA3_9BACL</name>
<evidence type="ECO:0000313" key="4">
    <source>
        <dbReference type="Proteomes" id="UP000053797"/>
    </source>
</evidence>
<dbReference type="Proteomes" id="UP000053797">
    <property type="component" value="Unassembled WGS sequence"/>
</dbReference>
<dbReference type="GO" id="GO:0016791">
    <property type="term" value="F:phosphatase activity"/>
    <property type="evidence" value="ECO:0007669"/>
    <property type="project" value="TreeGrafter"/>
</dbReference>
<proteinExistence type="predicted"/>
<feature type="binding site" evidence="2">
    <location>
        <position position="58"/>
    </location>
    <ligand>
        <name>substrate</name>
    </ligand>
</feature>
<dbReference type="SUPFAM" id="SSF53254">
    <property type="entry name" value="Phosphoglycerate mutase-like"/>
    <property type="match status" value="1"/>
</dbReference>
<feature type="active site" description="Tele-phosphohistidine intermediate" evidence="1">
    <location>
        <position position="9"/>
    </location>
</feature>
<feature type="active site" description="Proton donor/acceptor" evidence="1">
    <location>
        <position position="83"/>
    </location>
</feature>
<dbReference type="GO" id="GO:0005737">
    <property type="term" value="C:cytoplasm"/>
    <property type="evidence" value="ECO:0007669"/>
    <property type="project" value="TreeGrafter"/>
</dbReference>
<dbReference type="PANTHER" id="PTHR48100">
    <property type="entry name" value="BROAD-SPECIFICITY PHOSPHATASE YOR283W-RELATED"/>
    <property type="match status" value="1"/>
</dbReference>
<evidence type="ECO:0000313" key="3">
    <source>
        <dbReference type="EMBL" id="KSU48479.1"/>
    </source>
</evidence>
<dbReference type="InterPro" id="IPR013078">
    <property type="entry name" value="His_Pase_superF_clade-1"/>
</dbReference>
<dbReference type="Gene3D" id="3.40.50.1240">
    <property type="entry name" value="Phosphoglycerate mutase-like"/>
    <property type="match status" value="1"/>
</dbReference>